<dbReference type="Gene3D" id="1.20.120.450">
    <property type="entry name" value="dinb family like domain"/>
    <property type="match status" value="1"/>
</dbReference>
<feature type="domain" description="DinB-like" evidence="1">
    <location>
        <begin position="30"/>
        <end position="151"/>
    </location>
</feature>
<accession>A0A0F9JYH0</accession>
<dbReference type="InterPro" id="IPR024775">
    <property type="entry name" value="DinB-like"/>
</dbReference>
<protein>
    <recommendedName>
        <fullName evidence="1">DinB-like domain-containing protein</fullName>
    </recommendedName>
</protein>
<sequence length="162" mass="18904">MKKKDVTIPDKALRKDLIELLKGGQAHITLEEVLKDLKPELCKVRPQKGVHSIYEEIEHMRIAQEDILRYTLDPTWESPEWPDGYWPSDTDEITQKILKSAVSRFFRDLKELMRLVKNPKFDLTAKIPHGEGHTYLREVLLVADHNVYHLGKIVQKLKQLGE</sequence>
<gene>
    <name evidence="2" type="ORF">LCGC14_1470350</name>
</gene>
<dbReference type="Pfam" id="PF12867">
    <property type="entry name" value="DinB_2"/>
    <property type="match status" value="1"/>
</dbReference>
<dbReference type="AlphaFoldDB" id="A0A0F9JYH0"/>
<organism evidence="2">
    <name type="scientific">marine sediment metagenome</name>
    <dbReference type="NCBI Taxonomy" id="412755"/>
    <lineage>
        <taxon>unclassified sequences</taxon>
        <taxon>metagenomes</taxon>
        <taxon>ecological metagenomes</taxon>
    </lineage>
</organism>
<name>A0A0F9JYH0_9ZZZZ</name>
<comment type="caution">
    <text evidence="2">The sequence shown here is derived from an EMBL/GenBank/DDBJ whole genome shotgun (WGS) entry which is preliminary data.</text>
</comment>
<dbReference type="InterPro" id="IPR034660">
    <property type="entry name" value="DinB/YfiT-like"/>
</dbReference>
<reference evidence="2" key="1">
    <citation type="journal article" date="2015" name="Nature">
        <title>Complex archaea that bridge the gap between prokaryotes and eukaryotes.</title>
        <authorList>
            <person name="Spang A."/>
            <person name="Saw J.H."/>
            <person name="Jorgensen S.L."/>
            <person name="Zaremba-Niedzwiedzka K."/>
            <person name="Martijn J."/>
            <person name="Lind A.E."/>
            <person name="van Eijk R."/>
            <person name="Schleper C."/>
            <person name="Guy L."/>
            <person name="Ettema T.J."/>
        </authorList>
    </citation>
    <scope>NUCLEOTIDE SEQUENCE</scope>
</reference>
<dbReference type="EMBL" id="LAZR01010334">
    <property type="protein sequence ID" value="KKM67511.1"/>
    <property type="molecule type" value="Genomic_DNA"/>
</dbReference>
<proteinExistence type="predicted"/>
<dbReference type="SUPFAM" id="SSF109854">
    <property type="entry name" value="DinB/YfiT-like putative metalloenzymes"/>
    <property type="match status" value="1"/>
</dbReference>
<evidence type="ECO:0000313" key="2">
    <source>
        <dbReference type="EMBL" id="KKM67511.1"/>
    </source>
</evidence>
<evidence type="ECO:0000259" key="1">
    <source>
        <dbReference type="Pfam" id="PF12867"/>
    </source>
</evidence>